<proteinExistence type="inferred from homology"/>
<comment type="similarity">
    <text evidence="1">Belongs to the short-chain fatty acyl-CoA assimilation regulator (ScfR) family.</text>
</comment>
<name>B1XZI2_LEPCP</name>
<gene>
    <name evidence="3" type="ordered locus">Lcho_4294</name>
</gene>
<dbReference type="Gene3D" id="1.10.260.40">
    <property type="entry name" value="lambda repressor-like DNA-binding domains"/>
    <property type="match status" value="1"/>
</dbReference>
<dbReference type="eggNOG" id="COG2856">
    <property type="taxonomic scope" value="Bacteria"/>
</dbReference>
<dbReference type="Pfam" id="PF01381">
    <property type="entry name" value="HTH_3"/>
    <property type="match status" value="1"/>
</dbReference>
<sequence>MQRVLQPEPIRAALAAKGWDQKQLAQTIGVSAQAVTNWMKGEDFPRPATLLKLATALSLSFDELVHLPQRDEPIIAFRKKTGTKTTDEHVLRAKAMGALLKPLVPFLPPRKALRTQIPSASTEYELLQNAAASVRAKLGIGAESVLTYERLIAEFDANDAVLIPVMWGKKDRHENALHILLPGDQVTFIYLNLDTHLEDFKFWMAHELAHVYTPDLAGKDAGEDFADAFAGSLLFPRELARHAYAEASRAPTAAAEMQALQQFAHQHMISLFTVYTQVSRHATAAGLRPLRVADKSIHAVRNSGRGALVSQALFEPMPPDPSTYIAAAHNVFQSAFFPALRRMLHERGTGVGYVQQLLDASIADAQALHTELIR</sequence>
<dbReference type="GO" id="GO:0003677">
    <property type="term" value="F:DNA binding"/>
    <property type="evidence" value="ECO:0007669"/>
    <property type="project" value="InterPro"/>
</dbReference>
<dbReference type="Pfam" id="PF06114">
    <property type="entry name" value="Peptidase_M78"/>
    <property type="match status" value="1"/>
</dbReference>
<dbReference type="HOGENOM" id="CLU_062377_0_0_4"/>
<dbReference type="eggNOG" id="COG1476">
    <property type="taxonomic scope" value="Bacteria"/>
</dbReference>
<evidence type="ECO:0000313" key="4">
    <source>
        <dbReference type="Proteomes" id="UP000001693"/>
    </source>
</evidence>
<evidence type="ECO:0000313" key="3">
    <source>
        <dbReference type="EMBL" id="ACB36545.1"/>
    </source>
</evidence>
<dbReference type="SMART" id="SM00530">
    <property type="entry name" value="HTH_XRE"/>
    <property type="match status" value="1"/>
</dbReference>
<evidence type="ECO:0000256" key="1">
    <source>
        <dbReference type="ARBA" id="ARBA00007227"/>
    </source>
</evidence>
<keyword evidence="4" id="KW-1185">Reference proteome</keyword>
<dbReference type="PANTHER" id="PTHR43236:SF2">
    <property type="entry name" value="BLL0069 PROTEIN"/>
    <property type="match status" value="1"/>
</dbReference>
<dbReference type="AlphaFoldDB" id="B1XZI2"/>
<dbReference type="InterPro" id="IPR010359">
    <property type="entry name" value="IrrE_HExxH"/>
</dbReference>
<dbReference type="CDD" id="cd00093">
    <property type="entry name" value="HTH_XRE"/>
    <property type="match status" value="1"/>
</dbReference>
<dbReference type="Proteomes" id="UP000001693">
    <property type="component" value="Chromosome"/>
</dbReference>
<protein>
    <submittedName>
        <fullName evidence="3">Transcriptional regulator, XRE family</fullName>
    </submittedName>
</protein>
<feature type="domain" description="HTH cro/C1-type" evidence="2">
    <location>
        <begin position="10"/>
        <end position="64"/>
    </location>
</feature>
<dbReference type="PROSITE" id="PS50943">
    <property type="entry name" value="HTH_CROC1"/>
    <property type="match status" value="1"/>
</dbReference>
<dbReference type="OrthoDB" id="9124406at2"/>
<dbReference type="SUPFAM" id="SSF47413">
    <property type="entry name" value="lambda repressor-like DNA-binding domains"/>
    <property type="match status" value="1"/>
</dbReference>
<dbReference type="InterPro" id="IPR010982">
    <property type="entry name" value="Lambda_DNA-bd_dom_sf"/>
</dbReference>
<dbReference type="InterPro" id="IPR052345">
    <property type="entry name" value="Rad_response_metalloprotease"/>
</dbReference>
<evidence type="ECO:0000259" key="2">
    <source>
        <dbReference type="PROSITE" id="PS50943"/>
    </source>
</evidence>
<reference evidence="3 4" key="1">
    <citation type="submission" date="2008-03" db="EMBL/GenBank/DDBJ databases">
        <title>Complete sequence of Leptothrix cholodnii SP-6.</title>
        <authorList>
            <consortium name="US DOE Joint Genome Institute"/>
            <person name="Copeland A."/>
            <person name="Lucas S."/>
            <person name="Lapidus A."/>
            <person name="Glavina del Rio T."/>
            <person name="Dalin E."/>
            <person name="Tice H."/>
            <person name="Bruce D."/>
            <person name="Goodwin L."/>
            <person name="Pitluck S."/>
            <person name="Chertkov O."/>
            <person name="Brettin T."/>
            <person name="Detter J.C."/>
            <person name="Han C."/>
            <person name="Kuske C.R."/>
            <person name="Schmutz J."/>
            <person name="Larimer F."/>
            <person name="Land M."/>
            <person name="Hauser L."/>
            <person name="Kyrpides N."/>
            <person name="Lykidis A."/>
            <person name="Emerson D."/>
            <person name="Richardson P."/>
        </authorList>
    </citation>
    <scope>NUCLEOTIDE SEQUENCE [LARGE SCALE GENOMIC DNA]</scope>
    <source>
        <strain evidence="4">ATCC 51168 / LMG 8142 / SP-6</strain>
    </source>
</reference>
<dbReference type="KEGG" id="lch:Lcho_4294"/>
<accession>B1XZI2</accession>
<dbReference type="STRING" id="395495.Lcho_4294"/>
<dbReference type="EMBL" id="CP001013">
    <property type="protein sequence ID" value="ACB36545.1"/>
    <property type="molecule type" value="Genomic_DNA"/>
</dbReference>
<dbReference type="InterPro" id="IPR001387">
    <property type="entry name" value="Cro/C1-type_HTH"/>
</dbReference>
<organism evidence="3 4">
    <name type="scientific">Leptothrix cholodnii (strain ATCC 51168 / LMG 8142 / SP-6)</name>
    <name type="common">Leptothrix discophora (strain SP-6)</name>
    <dbReference type="NCBI Taxonomy" id="395495"/>
    <lineage>
        <taxon>Bacteria</taxon>
        <taxon>Pseudomonadati</taxon>
        <taxon>Pseudomonadota</taxon>
        <taxon>Betaproteobacteria</taxon>
        <taxon>Burkholderiales</taxon>
        <taxon>Sphaerotilaceae</taxon>
        <taxon>Leptothrix</taxon>
    </lineage>
</organism>
<dbReference type="PANTHER" id="PTHR43236">
    <property type="entry name" value="ANTITOXIN HIGA1"/>
    <property type="match status" value="1"/>
</dbReference>